<dbReference type="InterPro" id="IPR042176">
    <property type="entry name" value="Pantoate_ligase_C"/>
</dbReference>
<feature type="binding site" evidence="13">
    <location>
        <position position="61"/>
    </location>
    <ligand>
        <name>(R)-pantoate</name>
        <dbReference type="ChEBI" id="CHEBI:15980"/>
    </ligand>
</feature>
<dbReference type="GO" id="GO:0004592">
    <property type="term" value="F:pantoate-beta-alanine ligase activity"/>
    <property type="evidence" value="ECO:0007669"/>
    <property type="project" value="UniProtKB-UniRule"/>
</dbReference>
<evidence type="ECO:0000313" key="16">
    <source>
        <dbReference type="Proteomes" id="UP000245959"/>
    </source>
</evidence>
<dbReference type="UniPathway" id="UPA00028">
    <property type="reaction ID" value="UER00005"/>
</dbReference>
<reference evidence="14 17" key="2">
    <citation type="submission" date="2020-04" db="EMBL/GenBank/DDBJ databases">
        <authorList>
            <person name="Hitch T.C.A."/>
            <person name="Wylensek D."/>
            <person name="Clavel T."/>
        </authorList>
    </citation>
    <scope>NUCLEOTIDE SEQUENCE [LARGE SCALE GENOMIC DNA]</scope>
    <source>
        <strain evidence="14 17">COR2-253-APC-1A</strain>
    </source>
</reference>
<evidence type="ECO:0000256" key="5">
    <source>
        <dbReference type="ARBA" id="ARBA00014155"/>
    </source>
</evidence>
<keyword evidence="16" id="KW-1185">Reference proteome</keyword>
<dbReference type="Proteomes" id="UP000576225">
    <property type="component" value="Unassembled WGS sequence"/>
</dbReference>
<keyword evidence="6 13" id="KW-0963">Cytoplasm</keyword>
<feature type="binding site" evidence="13">
    <location>
        <begin position="147"/>
        <end position="150"/>
    </location>
    <ligand>
        <name>ATP</name>
        <dbReference type="ChEBI" id="CHEBI:30616"/>
    </ligand>
</feature>
<dbReference type="HAMAP" id="MF_00158">
    <property type="entry name" value="PanC"/>
    <property type="match status" value="1"/>
</dbReference>
<dbReference type="InterPro" id="IPR004821">
    <property type="entry name" value="Cyt_trans-like"/>
</dbReference>
<evidence type="ECO:0000256" key="12">
    <source>
        <dbReference type="ARBA" id="ARBA00055042"/>
    </source>
</evidence>
<dbReference type="Gene3D" id="3.40.50.620">
    <property type="entry name" value="HUPs"/>
    <property type="match status" value="1"/>
</dbReference>
<comment type="catalytic activity">
    <reaction evidence="11 13">
        <text>(R)-pantoate + beta-alanine + ATP = (R)-pantothenate + AMP + diphosphate + H(+)</text>
        <dbReference type="Rhea" id="RHEA:10912"/>
        <dbReference type="ChEBI" id="CHEBI:15378"/>
        <dbReference type="ChEBI" id="CHEBI:15980"/>
        <dbReference type="ChEBI" id="CHEBI:29032"/>
        <dbReference type="ChEBI" id="CHEBI:30616"/>
        <dbReference type="ChEBI" id="CHEBI:33019"/>
        <dbReference type="ChEBI" id="CHEBI:57966"/>
        <dbReference type="ChEBI" id="CHEBI:456215"/>
        <dbReference type="EC" id="6.3.2.1"/>
    </reaction>
</comment>
<evidence type="ECO:0000256" key="13">
    <source>
        <dbReference type="HAMAP-Rule" id="MF_00158"/>
    </source>
</evidence>
<keyword evidence="10 13" id="KW-0067">ATP-binding</keyword>
<evidence type="ECO:0000313" key="17">
    <source>
        <dbReference type="Proteomes" id="UP000576225"/>
    </source>
</evidence>
<dbReference type="OrthoDB" id="9773087at2"/>
<dbReference type="InterPro" id="IPR003721">
    <property type="entry name" value="Pantoate_ligase"/>
</dbReference>
<evidence type="ECO:0000256" key="6">
    <source>
        <dbReference type="ARBA" id="ARBA00022490"/>
    </source>
</evidence>
<proteinExistence type="inferred from homology"/>
<name>A0A2U1B1R5_9BACT</name>
<comment type="subcellular location">
    <subcellularLocation>
        <location evidence="1 13">Cytoplasm</location>
    </subcellularLocation>
</comment>
<evidence type="ECO:0000313" key="14">
    <source>
        <dbReference type="EMBL" id="NMD88921.1"/>
    </source>
</evidence>
<comment type="similarity">
    <text evidence="3 13">Belongs to the pantothenate synthetase family.</text>
</comment>
<dbReference type="FunFam" id="3.40.50.620:FF:000114">
    <property type="entry name" value="Pantothenate synthetase"/>
    <property type="match status" value="1"/>
</dbReference>
<evidence type="ECO:0000256" key="9">
    <source>
        <dbReference type="ARBA" id="ARBA00022741"/>
    </source>
</evidence>
<feature type="binding site" evidence="13">
    <location>
        <position position="176"/>
    </location>
    <ligand>
        <name>ATP</name>
        <dbReference type="ChEBI" id="CHEBI:30616"/>
    </ligand>
</feature>
<dbReference type="PANTHER" id="PTHR21299">
    <property type="entry name" value="CYTIDYLATE KINASE/PANTOATE-BETA-ALANINE LIGASE"/>
    <property type="match status" value="1"/>
</dbReference>
<comment type="miscellaneous">
    <text evidence="13">The reaction proceeds by a bi uni uni bi ping pong mechanism.</text>
</comment>
<dbReference type="AlphaFoldDB" id="A0A2U1B1R5"/>
<evidence type="ECO:0000256" key="1">
    <source>
        <dbReference type="ARBA" id="ARBA00004496"/>
    </source>
</evidence>
<dbReference type="EMBL" id="JABAEW010000065">
    <property type="protein sequence ID" value="NMD88921.1"/>
    <property type="molecule type" value="Genomic_DNA"/>
</dbReference>
<feature type="active site" description="Proton donor" evidence="13">
    <location>
        <position position="37"/>
    </location>
</feature>
<dbReference type="NCBIfam" id="TIGR00018">
    <property type="entry name" value="panC"/>
    <property type="match status" value="1"/>
</dbReference>
<evidence type="ECO:0000256" key="8">
    <source>
        <dbReference type="ARBA" id="ARBA00022655"/>
    </source>
</evidence>
<keyword evidence="8 13" id="KW-0566">Pantothenate biosynthesis</keyword>
<evidence type="ECO:0000313" key="15">
    <source>
        <dbReference type="EMBL" id="PVY42598.1"/>
    </source>
</evidence>
<dbReference type="NCBIfam" id="TIGR00125">
    <property type="entry name" value="cyt_tran_rel"/>
    <property type="match status" value="1"/>
</dbReference>
<organism evidence="15 16">
    <name type="scientific">Victivallis vadensis</name>
    <dbReference type="NCBI Taxonomy" id="172901"/>
    <lineage>
        <taxon>Bacteria</taxon>
        <taxon>Pseudomonadati</taxon>
        <taxon>Lentisphaerota</taxon>
        <taxon>Lentisphaeria</taxon>
        <taxon>Victivallales</taxon>
        <taxon>Victivallaceae</taxon>
        <taxon>Victivallis</taxon>
    </lineage>
</organism>
<protein>
    <recommendedName>
        <fullName evidence="5 13">Pantothenate synthetase</fullName>
        <shortName evidence="13">PS</shortName>
        <ecNumber evidence="4 13">6.3.2.1</ecNumber>
    </recommendedName>
    <alternativeName>
        <fullName evidence="13">Pantoate--beta-alanine ligase</fullName>
    </alternativeName>
    <alternativeName>
        <fullName evidence="13">Pantoate-activating enzyme</fullName>
    </alternativeName>
</protein>
<sequence>MRIFKLAAELQNYALEQKRAGRTIGLVPTMGFLHAGHASLIDIARKKADIVIVSIFVNPTQFGPNEDLDKYPRDFEHDKALCIEHGADAVFAPEPGAMYAPDASTWVEETVLSKPLCGARRPIHFRGVTTVVAKLFNLAQPDCAVFGRKDAQQLFVIKRMVRDLNFPIEIIAAPLVRGEDGLALSSRNRYLTEDEHRRALVLSRALRAAVPALKRAGYTAAADIVAAMKQEIAAAGGQVDYVEALDADTLAAPTEATSAILLAVAVYFGTTRLIDNELVQVK</sequence>
<evidence type="ECO:0000256" key="4">
    <source>
        <dbReference type="ARBA" id="ARBA00012219"/>
    </source>
</evidence>
<feature type="binding site" evidence="13">
    <location>
        <begin position="184"/>
        <end position="187"/>
    </location>
    <ligand>
        <name>ATP</name>
        <dbReference type="ChEBI" id="CHEBI:30616"/>
    </ligand>
</feature>
<feature type="binding site" evidence="13">
    <location>
        <begin position="30"/>
        <end position="37"/>
    </location>
    <ligand>
        <name>ATP</name>
        <dbReference type="ChEBI" id="CHEBI:30616"/>
    </ligand>
</feature>
<evidence type="ECO:0000256" key="3">
    <source>
        <dbReference type="ARBA" id="ARBA00009256"/>
    </source>
</evidence>
<feature type="binding site" evidence="13">
    <location>
        <position position="61"/>
    </location>
    <ligand>
        <name>beta-alanine</name>
        <dbReference type="ChEBI" id="CHEBI:57966"/>
    </ligand>
</feature>
<dbReference type="PANTHER" id="PTHR21299:SF1">
    <property type="entry name" value="PANTOATE--BETA-ALANINE LIGASE"/>
    <property type="match status" value="1"/>
</dbReference>
<dbReference type="InterPro" id="IPR014729">
    <property type="entry name" value="Rossmann-like_a/b/a_fold"/>
</dbReference>
<dbReference type="GeneID" id="78295103"/>
<comment type="pathway">
    <text evidence="2 13">Cofactor biosynthesis; (R)-pantothenate biosynthesis; (R)-pantothenate from (R)-pantoate and beta-alanine: step 1/1.</text>
</comment>
<dbReference type="EC" id="6.3.2.1" evidence="4 13"/>
<dbReference type="EMBL" id="QEKH01000011">
    <property type="protein sequence ID" value="PVY42598.1"/>
    <property type="molecule type" value="Genomic_DNA"/>
</dbReference>
<accession>A0A2U1B1R5</accession>
<dbReference type="CDD" id="cd00560">
    <property type="entry name" value="PanC"/>
    <property type="match status" value="1"/>
</dbReference>
<evidence type="ECO:0000256" key="10">
    <source>
        <dbReference type="ARBA" id="ARBA00022840"/>
    </source>
</evidence>
<keyword evidence="7 13" id="KW-0436">Ligase</keyword>
<comment type="subunit">
    <text evidence="13">Homodimer.</text>
</comment>
<evidence type="ECO:0000256" key="2">
    <source>
        <dbReference type="ARBA" id="ARBA00004990"/>
    </source>
</evidence>
<dbReference type="Proteomes" id="UP000245959">
    <property type="component" value="Unassembled WGS sequence"/>
</dbReference>
<dbReference type="GO" id="GO:0015940">
    <property type="term" value="P:pantothenate biosynthetic process"/>
    <property type="evidence" value="ECO:0007669"/>
    <property type="project" value="UniProtKB-UniRule"/>
</dbReference>
<evidence type="ECO:0000256" key="11">
    <source>
        <dbReference type="ARBA" id="ARBA00048258"/>
    </source>
</evidence>
<dbReference type="Gene3D" id="3.30.1300.10">
    <property type="entry name" value="Pantoate-beta-alanine ligase, C-terminal domain"/>
    <property type="match status" value="1"/>
</dbReference>
<keyword evidence="9 13" id="KW-0547">Nucleotide-binding</keyword>
<reference evidence="15 16" key="1">
    <citation type="submission" date="2018-04" db="EMBL/GenBank/DDBJ databases">
        <title>Genomic Encyclopedia of Type Strains, Phase IV (KMG-IV): sequencing the most valuable type-strain genomes for metagenomic binning, comparative biology and taxonomic classification.</title>
        <authorList>
            <person name="Goeker M."/>
        </authorList>
    </citation>
    <scope>NUCLEOTIDE SEQUENCE [LARGE SCALE GENOMIC DNA]</scope>
    <source>
        <strain evidence="15 16">DSM 14823</strain>
    </source>
</reference>
<dbReference type="SUPFAM" id="SSF52374">
    <property type="entry name" value="Nucleotidylyl transferase"/>
    <property type="match status" value="1"/>
</dbReference>
<dbReference type="Pfam" id="PF02569">
    <property type="entry name" value="Pantoate_ligase"/>
    <property type="match status" value="1"/>
</dbReference>
<evidence type="ECO:0000256" key="7">
    <source>
        <dbReference type="ARBA" id="ARBA00022598"/>
    </source>
</evidence>
<comment type="function">
    <text evidence="12 13">Catalyzes the condensation of pantoate with beta-alanine in an ATP-dependent reaction via a pantoyl-adenylate intermediate.</text>
</comment>
<dbReference type="GO" id="GO:0005829">
    <property type="term" value="C:cytosol"/>
    <property type="evidence" value="ECO:0007669"/>
    <property type="project" value="TreeGrafter"/>
</dbReference>
<comment type="caution">
    <text evidence="15">The sequence shown here is derived from an EMBL/GenBank/DDBJ whole genome shotgun (WGS) entry which is preliminary data.</text>
</comment>
<gene>
    <name evidence="13" type="primary">panC</name>
    <name evidence="15" type="ORF">C8D82_11155</name>
    <name evidence="14" type="ORF">HF882_20250</name>
</gene>
<dbReference type="RefSeq" id="WP_116883788.1">
    <property type="nucleotide sequence ID" value="NZ_CABMMC010000085.1"/>
</dbReference>
<feature type="binding site" evidence="13">
    <location>
        <position position="153"/>
    </location>
    <ligand>
        <name>(R)-pantoate</name>
        <dbReference type="ChEBI" id="CHEBI:15980"/>
    </ligand>
</feature>
<dbReference type="GO" id="GO:0005524">
    <property type="term" value="F:ATP binding"/>
    <property type="evidence" value="ECO:0007669"/>
    <property type="project" value="UniProtKB-KW"/>
</dbReference>